<proteinExistence type="predicted"/>
<gene>
    <name evidence="1" type="ORF">PBAH0796_LOCUS29524</name>
</gene>
<dbReference type="EMBL" id="HBEG01048425">
    <property type="protein sequence ID" value="CAD8385836.1"/>
    <property type="molecule type" value="Transcribed_RNA"/>
</dbReference>
<dbReference type="AlphaFoldDB" id="A0A7S0FVX7"/>
<sequence length="104" mass="10452">MTRDTATCAGTLAWPAGSEEGVICWEEGPGKRLGRTPSIEARGKICKAGSEPGAKAVVVEVTFFAEHSRGGASLTAKAVDVQMAALLGAPAQEAMPSAPVAAAA</sequence>
<accession>A0A7S0FVX7</accession>
<name>A0A7S0FVX7_9DINO</name>
<reference evidence="1" key="1">
    <citation type="submission" date="2021-01" db="EMBL/GenBank/DDBJ databases">
        <authorList>
            <person name="Corre E."/>
            <person name="Pelletier E."/>
            <person name="Niang G."/>
            <person name="Scheremetjew M."/>
            <person name="Finn R."/>
            <person name="Kale V."/>
            <person name="Holt S."/>
            <person name="Cochrane G."/>
            <person name="Meng A."/>
            <person name="Brown T."/>
            <person name="Cohen L."/>
        </authorList>
    </citation>
    <scope>NUCLEOTIDE SEQUENCE</scope>
    <source>
        <strain evidence="1">Pbaha01</strain>
    </source>
</reference>
<organism evidence="1">
    <name type="scientific">Pyrodinium bahamense</name>
    <dbReference type="NCBI Taxonomy" id="73915"/>
    <lineage>
        <taxon>Eukaryota</taxon>
        <taxon>Sar</taxon>
        <taxon>Alveolata</taxon>
        <taxon>Dinophyceae</taxon>
        <taxon>Gonyaulacales</taxon>
        <taxon>Pyrocystaceae</taxon>
        <taxon>Pyrodinium</taxon>
    </lineage>
</organism>
<protein>
    <submittedName>
        <fullName evidence="1">Uncharacterized protein</fullName>
    </submittedName>
</protein>
<evidence type="ECO:0000313" key="1">
    <source>
        <dbReference type="EMBL" id="CAD8385836.1"/>
    </source>
</evidence>